<evidence type="ECO:0000313" key="1">
    <source>
        <dbReference type="EMBL" id="EGX59852.1"/>
    </source>
</evidence>
<reference evidence="1 2" key="1">
    <citation type="submission" date="2011-08" db="EMBL/GenBank/DDBJ databases">
        <authorList>
            <person name="Lin Y."/>
            <person name="Hao X."/>
            <person name="Johnstone L."/>
            <person name="Miller S.J."/>
            <person name="Wei G."/>
            <person name="Rensing C."/>
        </authorList>
    </citation>
    <scope>NUCLEOTIDE SEQUENCE [LARGE SCALE GENOMIC DNA]</scope>
    <source>
        <strain evidence="1 2">K42</strain>
    </source>
</reference>
<protein>
    <submittedName>
        <fullName evidence="1">OsmC family protein</fullName>
    </submittedName>
</protein>
<name>G2G9D7_9ACTN</name>
<dbReference type="Proteomes" id="UP000004217">
    <property type="component" value="Unassembled WGS sequence"/>
</dbReference>
<dbReference type="RefSeq" id="WP_007494089.1">
    <property type="nucleotide sequence ID" value="NZ_AGBF01000023.1"/>
</dbReference>
<dbReference type="Gene3D" id="3.30.300.20">
    <property type="match status" value="2"/>
</dbReference>
<dbReference type="PATRIC" id="fig|700597.3.peg.2064"/>
<evidence type="ECO:0000313" key="2">
    <source>
        <dbReference type="Proteomes" id="UP000004217"/>
    </source>
</evidence>
<comment type="caution">
    <text evidence="1">The sequence shown here is derived from an EMBL/GenBank/DDBJ whole genome shotgun (WGS) entry which is preliminary data.</text>
</comment>
<proteinExistence type="predicted"/>
<dbReference type="InterPro" id="IPR036102">
    <property type="entry name" value="OsmC/Ohrsf"/>
</dbReference>
<dbReference type="AlphaFoldDB" id="G2G9D7"/>
<keyword evidence="2" id="KW-1185">Reference proteome</keyword>
<dbReference type="Pfam" id="PF02566">
    <property type="entry name" value="OsmC"/>
    <property type="match status" value="1"/>
</dbReference>
<dbReference type="InterPro" id="IPR003718">
    <property type="entry name" value="OsmC/Ohr_fam"/>
</dbReference>
<sequence>MRNGLDISGASELVHEIGDKPIEAVIDFNATAVPGLHGAQVSIRTAHHGTQRMARSFRIPFTEDSARPLGGLSSHEAAVAALGACVLITHVHGYSARGVTITSLRLTVTAAVDVDARGRWAGGDRALHDVRYLVEADCDGPADSVREVSQFVTCFSPNHRAFLDEGGYRLAAVAVRPDGTPDAVELDQAAPTPAAPGATRLDLTAELTWEYGVQATATTTFAPGAQARRERPALVVDQSKQMLGLDSGPNPQELLLAAVSADLTHQVHAEAAEHGITLAGAEVESSGRLDIRGMLNVSPDIPARFHNLRFLVRADTGAGADLAGLVRRAAARNVLLATLLRANSVEVEVRTPDGEPTGFTSDAGQVAAFLTEVARRQAAAAANNALSGQR</sequence>
<accession>G2G9D7</accession>
<dbReference type="OrthoDB" id="9789573at2"/>
<dbReference type="EMBL" id="AGBF01000023">
    <property type="protein sequence ID" value="EGX59852.1"/>
    <property type="molecule type" value="Genomic_DNA"/>
</dbReference>
<dbReference type="SUPFAM" id="SSF82784">
    <property type="entry name" value="OsmC-like"/>
    <property type="match status" value="2"/>
</dbReference>
<dbReference type="PANTHER" id="PTHR35368:SF1">
    <property type="entry name" value="HYDROPEROXIDE REDUCTASE"/>
    <property type="match status" value="1"/>
</dbReference>
<dbReference type="InterPro" id="IPR015946">
    <property type="entry name" value="KH_dom-like_a/b"/>
</dbReference>
<organism evidence="1 2">
    <name type="scientific">Streptomyces zinciresistens K42</name>
    <dbReference type="NCBI Taxonomy" id="700597"/>
    <lineage>
        <taxon>Bacteria</taxon>
        <taxon>Bacillati</taxon>
        <taxon>Actinomycetota</taxon>
        <taxon>Actinomycetes</taxon>
        <taxon>Kitasatosporales</taxon>
        <taxon>Streptomycetaceae</taxon>
        <taxon>Streptomyces</taxon>
    </lineage>
</organism>
<dbReference type="InterPro" id="IPR052924">
    <property type="entry name" value="OsmC/Ohr_hydroprdx_reductase"/>
</dbReference>
<dbReference type="PANTHER" id="PTHR35368">
    <property type="entry name" value="HYDROPEROXIDE REDUCTASE"/>
    <property type="match status" value="1"/>
</dbReference>
<gene>
    <name evidence="1" type="ORF">SZN_10588</name>
</gene>